<organism evidence="6">
    <name type="scientific">Salinicola endophyticus</name>
    <dbReference type="NCBI Taxonomy" id="1949083"/>
    <lineage>
        <taxon>Bacteria</taxon>
        <taxon>Pseudomonadati</taxon>
        <taxon>Pseudomonadota</taxon>
        <taxon>Gammaproteobacteria</taxon>
        <taxon>Oceanospirillales</taxon>
        <taxon>Halomonadaceae</taxon>
        <taxon>Salinicola</taxon>
    </lineage>
</organism>
<evidence type="ECO:0000256" key="2">
    <source>
        <dbReference type="ARBA" id="ARBA00023125"/>
    </source>
</evidence>
<evidence type="ECO:0000256" key="1">
    <source>
        <dbReference type="ARBA" id="ARBA00023015"/>
    </source>
</evidence>
<dbReference type="InterPro" id="IPR036271">
    <property type="entry name" value="Tet_transcr_reg_TetR-rel_C_sf"/>
</dbReference>
<dbReference type="InterPro" id="IPR001647">
    <property type="entry name" value="HTH_TetR"/>
</dbReference>
<dbReference type="PROSITE" id="PS50977">
    <property type="entry name" value="HTH_TETR_2"/>
    <property type="match status" value="1"/>
</dbReference>
<protein>
    <submittedName>
        <fullName evidence="6">TetR/AcrR family transcriptional regulator</fullName>
    </submittedName>
</protein>
<dbReference type="SUPFAM" id="SSF46689">
    <property type="entry name" value="Homeodomain-like"/>
    <property type="match status" value="1"/>
</dbReference>
<dbReference type="Gene3D" id="1.10.357.10">
    <property type="entry name" value="Tetracycline Repressor, domain 2"/>
    <property type="match status" value="1"/>
</dbReference>
<dbReference type="SUPFAM" id="SSF48498">
    <property type="entry name" value="Tetracyclin repressor-like, C-terminal domain"/>
    <property type="match status" value="1"/>
</dbReference>
<dbReference type="InterPro" id="IPR050109">
    <property type="entry name" value="HTH-type_TetR-like_transc_reg"/>
</dbReference>
<feature type="DNA-binding region" description="H-T-H motif" evidence="4">
    <location>
        <begin position="28"/>
        <end position="47"/>
    </location>
</feature>
<evidence type="ECO:0000259" key="5">
    <source>
        <dbReference type="PROSITE" id="PS50977"/>
    </source>
</evidence>
<dbReference type="PANTHER" id="PTHR30055">
    <property type="entry name" value="HTH-TYPE TRANSCRIPTIONAL REGULATOR RUTR"/>
    <property type="match status" value="1"/>
</dbReference>
<name>A0AB74U9R3_9GAMM</name>
<accession>A0AB74U9R3</accession>
<evidence type="ECO:0000256" key="3">
    <source>
        <dbReference type="ARBA" id="ARBA00023163"/>
    </source>
</evidence>
<evidence type="ECO:0000313" key="6">
    <source>
        <dbReference type="EMBL" id="XCJ79288.1"/>
    </source>
</evidence>
<reference evidence="6" key="1">
    <citation type="submission" date="2024-06" db="EMBL/GenBank/DDBJ databases">
        <title>Complete genome of Salinicola endophyticus HNIBRBA4755.</title>
        <authorList>
            <person name="Shin S.Y."/>
            <person name="Kang H."/>
            <person name="Song J."/>
        </authorList>
    </citation>
    <scope>NUCLEOTIDE SEQUENCE</scope>
    <source>
        <strain evidence="6">HNIBRBA4755</strain>
    </source>
</reference>
<keyword evidence="3" id="KW-0804">Transcription</keyword>
<evidence type="ECO:0000256" key="4">
    <source>
        <dbReference type="PROSITE-ProRule" id="PRU00335"/>
    </source>
</evidence>
<dbReference type="RefSeq" id="WP_353980229.1">
    <property type="nucleotide sequence ID" value="NZ_CP159578.1"/>
</dbReference>
<keyword evidence="2 4" id="KW-0238">DNA-binding</keyword>
<feature type="domain" description="HTH tetR-type" evidence="5">
    <location>
        <begin position="5"/>
        <end position="65"/>
    </location>
</feature>
<dbReference type="Pfam" id="PF00440">
    <property type="entry name" value="TetR_N"/>
    <property type="match status" value="1"/>
</dbReference>
<dbReference type="GO" id="GO:0000976">
    <property type="term" value="F:transcription cis-regulatory region binding"/>
    <property type="evidence" value="ECO:0007669"/>
    <property type="project" value="TreeGrafter"/>
</dbReference>
<sequence>MSLSPAQRAQLLDPAEAEFARHGYAGASLNRVLVAAGMSKGQAYHYVRDKADLYAATIERALQRLIEAVDYRVGEPTEAAVFWQRIEQLFARISQVLLSDERLAALACGIHESEATRAALDASQLSLRRLFTALIAHGQTLGAVRTDLPQSLLMDLLFALAVEVDRWFATHWSALDADEARRLNTRVIRMLRDLARPPAE</sequence>
<dbReference type="InterPro" id="IPR009057">
    <property type="entry name" value="Homeodomain-like_sf"/>
</dbReference>
<proteinExistence type="predicted"/>
<dbReference type="AlphaFoldDB" id="A0AB74U9R3"/>
<dbReference type="GO" id="GO:0003700">
    <property type="term" value="F:DNA-binding transcription factor activity"/>
    <property type="evidence" value="ECO:0007669"/>
    <property type="project" value="TreeGrafter"/>
</dbReference>
<gene>
    <name evidence="6" type="ORF">ABV408_17880</name>
</gene>
<dbReference type="EMBL" id="CP159578">
    <property type="protein sequence ID" value="XCJ79288.1"/>
    <property type="molecule type" value="Genomic_DNA"/>
</dbReference>
<dbReference type="PANTHER" id="PTHR30055:SF234">
    <property type="entry name" value="HTH-TYPE TRANSCRIPTIONAL REGULATOR BETI"/>
    <property type="match status" value="1"/>
</dbReference>
<keyword evidence="1" id="KW-0805">Transcription regulation</keyword>